<gene>
    <name evidence="2" type="ORF">LEP1GSC124_3638</name>
</gene>
<comment type="caution">
    <text evidence="2">The sequence shown here is derived from an EMBL/GenBank/DDBJ whole genome shotgun (WGS) entry which is preliminary data.</text>
</comment>
<accession>M6ZTS7</accession>
<evidence type="ECO:0000313" key="3">
    <source>
        <dbReference type="Proteomes" id="UP000012117"/>
    </source>
</evidence>
<name>M6ZTS7_LEPIR</name>
<dbReference type="BioCyc" id="LINT1193029:G11R4-3568-MONOMER"/>
<keyword evidence="1" id="KW-0472">Membrane</keyword>
<dbReference type="AlphaFoldDB" id="M6ZTS7"/>
<evidence type="ECO:0000256" key="1">
    <source>
        <dbReference type="SAM" id="Phobius"/>
    </source>
</evidence>
<organism evidence="2 3">
    <name type="scientific">Leptospira interrogans serovar Pyrogenes str. 200701872</name>
    <dbReference type="NCBI Taxonomy" id="1193029"/>
    <lineage>
        <taxon>Bacteria</taxon>
        <taxon>Pseudomonadati</taxon>
        <taxon>Spirochaetota</taxon>
        <taxon>Spirochaetia</taxon>
        <taxon>Leptospirales</taxon>
        <taxon>Leptospiraceae</taxon>
        <taxon>Leptospira</taxon>
    </lineage>
</organism>
<reference evidence="2 3" key="1">
    <citation type="submission" date="2013-01" db="EMBL/GenBank/DDBJ databases">
        <authorList>
            <person name="Harkins D.M."/>
            <person name="Durkin A.S."/>
            <person name="Brinkac L.M."/>
            <person name="Haft D.H."/>
            <person name="Selengut J.D."/>
            <person name="Sanka R."/>
            <person name="DePew J."/>
            <person name="Purushe J."/>
            <person name="Picardeau M."/>
            <person name="Werts C."/>
            <person name="Goarant C."/>
            <person name="Vinetz J.M."/>
            <person name="Sutton G.G."/>
            <person name="Nierman W.C."/>
            <person name="Fouts D.E."/>
        </authorList>
    </citation>
    <scope>NUCLEOTIDE SEQUENCE [LARGE SCALE GENOMIC DNA]</scope>
    <source>
        <strain evidence="2 3">200701872</strain>
    </source>
</reference>
<keyword evidence="1" id="KW-0812">Transmembrane</keyword>
<sequence length="64" mass="7572">MEPVLRIEPMDNSFFSESENIQSFPVKRDILDIMDSYRYMNSSYFLIFFPMVVGITRLVGSRKI</sequence>
<dbReference type="EMBL" id="AKWN02000456">
    <property type="protein sequence ID" value="EMP05160.1"/>
    <property type="molecule type" value="Genomic_DNA"/>
</dbReference>
<protein>
    <submittedName>
        <fullName evidence="2">Uncharacterized protein</fullName>
    </submittedName>
</protein>
<proteinExistence type="predicted"/>
<evidence type="ECO:0000313" key="2">
    <source>
        <dbReference type="EMBL" id="EMP05160.1"/>
    </source>
</evidence>
<feature type="transmembrane region" description="Helical" evidence="1">
    <location>
        <begin position="42"/>
        <end position="60"/>
    </location>
</feature>
<keyword evidence="1" id="KW-1133">Transmembrane helix</keyword>
<dbReference type="Proteomes" id="UP000012117">
    <property type="component" value="Unassembled WGS sequence"/>
</dbReference>